<dbReference type="EMBL" id="JAAGMN010008796">
    <property type="protein sequence ID" value="NEE20847.1"/>
    <property type="molecule type" value="Genomic_DNA"/>
</dbReference>
<sequence>MKLESMYQEVILDHYKHPHGR</sequence>
<name>A0A6G3XT45_9ACTN</name>
<evidence type="ECO:0000313" key="1">
    <source>
        <dbReference type="EMBL" id="NEE20847.1"/>
    </source>
</evidence>
<organism evidence="1">
    <name type="scientific">Streptomyces sp. SID7499</name>
    <dbReference type="NCBI Taxonomy" id="2706086"/>
    <lineage>
        <taxon>Bacteria</taxon>
        <taxon>Bacillati</taxon>
        <taxon>Actinomycetota</taxon>
        <taxon>Actinomycetes</taxon>
        <taxon>Kitasatosporales</taxon>
        <taxon>Streptomycetaceae</taxon>
        <taxon>Streptomyces</taxon>
    </lineage>
</organism>
<proteinExistence type="predicted"/>
<accession>A0A6G3XT45</accession>
<dbReference type="AlphaFoldDB" id="A0A6G3XT45"/>
<comment type="caution">
    <text evidence="1">The sequence shown here is derived from an EMBL/GenBank/DDBJ whole genome shotgun (WGS) entry which is preliminary data.</text>
</comment>
<reference evidence="1" key="1">
    <citation type="submission" date="2020-01" db="EMBL/GenBank/DDBJ databases">
        <title>Insect and environment-associated Actinomycetes.</title>
        <authorList>
            <person name="Currrie C."/>
            <person name="Chevrette M."/>
            <person name="Carlson C."/>
            <person name="Stubbendieck R."/>
            <person name="Wendt-Pienkowski E."/>
        </authorList>
    </citation>
    <scope>NUCLEOTIDE SEQUENCE</scope>
    <source>
        <strain evidence="1">SID7499</strain>
    </source>
</reference>
<feature type="non-terminal residue" evidence="1">
    <location>
        <position position="21"/>
    </location>
</feature>
<protein>
    <submittedName>
        <fullName evidence="1">SUF system NifU family Fe-S cluster assembly protein</fullName>
    </submittedName>
</protein>
<gene>
    <name evidence="1" type="ORF">G3M58_82115</name>
</gene>